<dbReference type="Pfam" id="PF05199">
    <property type="entry name" value="GMC_oxred_C"/>
    <property type="match status" value="1"/>
</dbReference>
<dbReference type="Proteomes" id="UP000708208">
    <property type="component" value="Unassembled WGS sequence"/>
</dbReference>
<accession>A0A8J2PLB4</accession>
<sequence length="103" mass="11438">MTVWVHLAQAASDNPDDIKVLVEGIQKAVKMVTKTKSFESIGARLTNSLLPGCETLAKLSDEYWECFARNFCGSMFNVVGTCRMGKDSEDAEAVVDSRLRYKN</sequence>
<evidence type="ECO:0000313" key="2">
    <source>
        <dbReference type="EMBL" id="CAG7818054.1"/>
    </source>
</evidence>
<organism evidence="2 3">
    <name type="scientific">Allacma fusca</name>
    <dbReference type="NCBI Taxonomy" id="39272"/>
    <lineage>
        <taxon>Eukaryota</taxon>
        <taxon>Metazoa</taxon>
        <taxon>Ecdysozoa</taxon>
        <taxon>Arthropoda</taxon>
        <taxon>Hexapoda</taxon>
        <taxon>Collembola</taxon>
        <taxon>Symphypleona</taxon>
        <taxon>Sminthuridae</taxon>
        <taxon>Allacma</taxon>
    </lineage>
</organism>
<protein>
    <recommendedName>
        <fullName evidence="1">Glucose-methanol-choline oxidoreductase C-terminal domain-containing protein</fullName>
    </recommendedName>
</protein>
<comment type="caution">
    <text evidence="2">The sequence shown here is derived from an EMBL/GenBank/DDBJ whole genome shotgun (WGS) entry which is preliminary data.</text>
</comment>
<dbReference type="EMBL" id="CAJVCH010410186">
    <property type="protein sequence ID" value="CAG7818054.1"/>
    <property type="molecule type" value="Genomic_DNA"/>
</dbReference>
<dbReference type="InterPro" id="IPR007867">
    <property type="entry name" value="GMC_OxRtase_C"/>
</dbReference>
<dbReference type="AlphaFoldDB" id="A0A8J2PLB4"/>
<dbReference type="GO" id="GO:0016614">
    <property type="term" value="F:oxidoreductase activity, acting on CH-OH group of donors"/>
    <property type="evidence" value="ECO:0007669"/>
    <property type="project" value="InterPro"/>
</dbReference>
<dbReference type="OrthoDB" id="269227at2759"/>
<name>A0A8J2PLB4_9HEXA</name>
<reference evidence="2" key="1">
    <citation type="submission" date="2021-06" db="EMBL/GenBank/DDBJ databases">
        <authorList>
            <person name="Hodson N. C."/>
            <person name="Mongue J. A."/>
            <person name="Jaron S. K."/>
        </authorList>
    </citation>
    <scope>NUCLEOTIDE SEQUENCE</scope>
</reference>
<dbReference type="PANTHER" id="PTHR11552:SF227">
    <property type="entry name" value="GLUCOSE DEHYDROGENASE [FAD, QUINONE]-LIKE PROTEIN"/>
    <property type="match status" value="1"/>
</dbReference>
<dbReference type="InterPro" id="IPR012132">
    <property type="entry name" value="GMC_OxRdtase"/>
</dbReference>
<gene>
    <name evidence="2" type="ORF">AFUS01_LOCUS28587</name>
</gene>
<dbReference type="PANTHER" id="PTHR11552">
    <property type="entry name" value="GLUCOSE-METHANOL-CHOLINE GMC OXIDOREDUCTASE"/>
    <property type="match status" value="1"/>
</dbReference>
<proteinExistence type="predicted"/>
<evidence type="ECO:0000259" key="1">
    <source>
        <dbReference type="Pfam" id="PF05199"/>
    </source>
</evidence>
<feature type="domain" description="Glucose-methanol-choline oxidoreductase C-terminal" evidence="1">
    <location>
        <begin position="12"/>
        <end position="101"/>
    </location>
</feature>
<evidence type="ECO:0000313" key="3">
    <source>
        <dbReference type="Proteomes" id="UP000708208"/>
    </source>
</evidence>
<dbReference type="GO" id="GO:0050660">
    <property type="term" value="F:flavin adenine dinucleotide binding"/>
    <property type="evidence" value="ECO:0007669"/>
    <property type="project" value="InterPro"/>
</dbReference>
<keyword evidence="3" id="KW-1185">Reference proteome</keyword>